<evidence type="ECO:0000313" key="1">
    <source>
        <dbReference type="EMBL" id="TXC07646.1"/>
    </source>
</evidence>
<organism evidence="1 2">
    <name type="scientific">Fusarium oxysporum f. sp. cubense</name>
    <dbReference type="NCBI Taxonomy" id="61366"/>
    <lineage>
        <taxon>Eukaryota</taxon>
        <taxon>Fungi</taxon>
        <taxon>Dikarya</taxon>
        <taxon>Ascomycota</taxon>
        <taxon>Pezizomycotina</taxon>
        <taxon>Sordariomycetes</taxon>
        <taxon>Hypocreomycetidae</taxon>
        <taxon>Hypocreales</taxon>
        <taxon>Nectriaceae</taxon>
        <taxon>Fusarium</taxon>
        <taxon>Fusarium oxysporum species complex</taxon>
    </lineage>
</organism>
<sequence length="171" mass="19003">GRYASLLHRGDHIARPGQLIVFIIAAPSCKTRSTLRKAWIREGEDGKTTPRSGAGFRGLIKWVKHGMRIGAMRAKKKKTEHHLGTNDLGPNVDPPRCSVFYGESSYSPGNEAISHPLLPFYSTLPLQSVNLLPMGLRSFLKNTKSSMMGSYGDNHTMLLLYKPVRLPLHPQ</sequence>
<accession>A0A5C6TAA6</accession>
<dbReference type="Proteomes" id="UP000321331">
    <property type="component" value="Unassembled WGS sequence"/>
</dbReference>
<name>A0A5C6TAA6_FUSOC</name>
<feature type="non-terminal residue" evidence="1">
    <location>
        <position position="1"/>
    </location>
</feature>
<protein>
    <submittedName>
        <fullName evidence="1">Uncharacterized protein</fullName>
    </submittedName>
</protein>
<proteinExistence type="predicted"/>
<gene>
    <name evidence="1" type="ORF">FocTR4_00002849</name>
</gene>
<dbReference type="EMBL" id="VMNF01000005">
    <property type="protein sequence ID" value="TXC07646.1"/>
    <property type="molecule type" value="Genomic_DNA"/>
</dbReference>
<comment type="caution">
    <text evidence="1">The sequence shown here is derived from an EMBL/GenBank/DDBJ whole genome shotgun (WGS) entry which is preliminary data.</text>
</comment>
<dbReference type="AlphaFoldDB" id="A0A5C6TAA6"/>
<evidence type="ECO:0000313" key="2">
    <source>
        <dbReference type="Proteomes" id="UP000321331"/>
    </source>
</evidence>
<reference evidence="1 2" key="1">
    <citation type="submission" date="2019-07" db="EMBL/GenBank/DDBJ databases">
        <title>The First High-Quality Draft Genome Sequence of the Causal Agent of the Current Panama Disease Epidemic.</title>
        <authorList>
            <person name="Warmington R.J."/>
            <person name="Kay W."/>
            <person name="Jeffries A."/>
            <person name="Bebber D."/>
            <person name="Moore K."/>
            <person name="Studholme D.J."/>
        </authorList>
    </citation>
    <scope>NUCLEOTIDE SEQUENCE [LARGE SCALE GENOMIC DNA]</scope>
    <source>
        <strain evidence="1 2">TR4</strain>
    </source>
</reference>